<feature type="domain" description="Gamma-secretase-activating protein C-terminal" evidence="1">
    <location>
        <begin position="742"/>
        <end position="845"/>
    </location>
</feature>
<dbReference type="GO" id="GO:1902004">
    <property type="term" value="P:positive regulation of amyloid-beta formation"/>
    <property type="evidence" value="ECO:0007669"/>
    <property type="project" value="TreeGrafter"/>
</dbReference>
<dbReference type="AlphaFoldDB" id="A0AAJ7E002"/>
<dbReference type="Pfam" id="PF14959">
    <property type="entry name" value="GSAP-16"/>
    <property type="match status" value="1"/>
</dbReference>
<accession>A0AAJ7E002</accession>
<keyword evidence="2" id="KW-1185">Reference proteome</keyword>
<dbReference type="RefSeq" id="XP_011502664.1">
    <property type="nucleotide sequence ID" value="XM_011504362.1"/>
</dbReference>
<dbReference type="CTD" id="35200"/>
<dbReference type="PANTHER" id="PTHR13630:SF1">
    <property type="entry name" value="GAMMA-SECRETASE-ACTIVATING PROTEIN"/>
    <property type="match status" value="1"/>
</dbReference>
<proteinExistence type="predicted"/>
<protein>
    <submittedName>
        <fullName evidence="3">Protein pigeon-like</fullName>
    </submittedName>
</protein>
<evidence type="ECO:0000313" key="2">
    <source>
        <dbReference type="Proteomes" id="UP000695007"/>
    </source>
</evidence>
<evidence type="ECO:0000259" key="1">
    <source>
        <dbReference type="Pfam" id="PF14959"/>
    </source>
</evidence>
<gene>
    <name evidence="3" type="primary">LOC105366050</name>
</gene>
<organism evidence="2 3">
    <name type="scientific">Ceratosolen solmsi marchali</name>
    <dbReference type="NCBI Taxonomy" id="326594"/>
    <lineage>
        <taxon>Eukaryota</taxon>
        <taxon>Metazoa</taxon>
        <taxon>Ecdysozoa</taxon>
        <taxon>Arthropoda</taxon>
        <taxon>Hexapoda</taxon>
        <taxon>Insecta</taxon>
        <taxon>Pterygota</taxon>
        <taxon>Neoptera</taxon>
        <taxon>Endopterygota</taxon>
        <taxon>Hymenoptera</taxon>
        <taxon>Apocrita</taxon>
        <taxon>Proctotrupomorpha</taxon>
        <taxon>Chalcidoidea</taxon>
        <taxon>Agaonidae</taxon>
        <taxon>Agaoninae</taxon>
        <taxon>Ceratosolen</taxon>
    </lineage>
</organism>
<dbReference type="PANTHER" id="PTHR13630">
    <property type="entry name" value="GAMMA-SECRETASE-ACTIVATING PROTEIN"/>
    <property type="match status" value="1"/>
</dbReference>
<dbReference type="GeneID" id="105366050"/>
<dbReference type="KEGG" id="csol:105366050"/>
<dbReference type="InterPro" id="IPR028010">
    <property type="entry name" value="GSAP_C_dom"/>
</dbReference>
<dbReference type="InterPro" id="IPR026172">
    <property type="entry name" value="GSAP_fam"/>
</dbReference>
<dbReference type="Proteomes" id="UP000695007">
    <property type="component" value="Unplaced"/>
</dbReference>
<name>A0AAJ7E002_9HYME</name>
<sequence>MEENLAAKLCLLLGEQASNAMQWKLLGQEKNGSLLLGWVENVSSDRGDNSYSVIGLYDRVKENLQVLYRFSKVFNFVQASINQCNTLLGYVIKQKSYMHLKEHQTVLSMNCKKVEKTHSHESFNEELLNLDIEFYEAHIIEFKTEVAKIHTLENNKLKQVRLQFLYKEKCLQTLDKLIVLVHQEYIQIYTILYNANLESHMIIELKHETLVKAFIWAQWDATNQVLYHIHHRKTSTSLFTDDSTENSHKSTSVSPTLSGLQFHDDLPHETVLNIPLNLPQSSNSENCGTYEDDVIPLRIHDCSLDLIVISDYKGIICICHYYLYRPVQPPQQVLDSVISNLNTVHFAYSITLLHHSCVIHCVVPGIPWIRAKLMRPTFTLYDDNHMIVFIQDFFTHILDIGLHHQPCCHILCGPLTNVPSQSSYLVPLFNQNNLCDSNNMKTKYSFNADTSINGSSNNTSLLTIDLPTLDLVYLSISTSFLINVFKKITSTEVRLGILHYFLCHKNDLETVAELISAIAEKPRFLDIVKVMQEFLISGTHSLVQKNLPPDALSLLPLVPVTMMEEYAGFEAKINDLNVTLSHEKLWNTSVMLLSPQQRLIPYRSDLWTRLWDLLIKKSDELPRFKPSHIAEKLLVSLACYQPEALSRCTTPMSPSGGFAVTTAALGELMGSWLKYGDYRLPFVEMESCTASKQEHIVSVNLRELSVHLLKYGTQNNLGRFKGSCTPLHVHLLSTRHVASQFETSRLLCQMLCKAANIDSRLELERGFSLVDNLEDSRRWLLFTLLERYRYATESIAFPVPQGFMSFFTYLGYRTLHYSKFLQYVRHSVFELQVDVAKIIMAEHERNVYLISGFIR</sequence>
<evidence type="ECO:0000313" key="3">
    <source>
        <dbReference type="RefSeq" id="XP_011502664.1"/>
    </source>
</evidence>
<reference evidence="3" key="1">
    <citation type="submission" date="2025-08" db="UniProtKB">
        <authorList>
            <consortium name="RefSeq"/>
        </authorList>
    </citation>
    <scope>IDENTIFICATION</scope>
</reference>
<dbReference type="GO" id="GO:0005802">
    <property type="term" value="C:trans-Golgi network"/>
    <property type="evidence" value="ECO:0007669"/>
    <property type="project" value="TreeGrafter"/>
</dbReference>